<proteinExistence type="inferred from homology"/>
<evidence type="ECO:0000256" key="7">
    <source>
        <dbReference type="ARBA" id="ARBA00023136"/>
    </source>
</evidence>
<dbReference type="PRINTS" id="PR01435">
    <property type="entry name" value="NPOXDRDTASE5"/>
</dbReference>
<feature type="domain" description="NADH-Ubiquinone oxidoreductase (complex I) chain 5 N-terminal" evidence="10">
    <location>
        <begin position="68"/>
        <end position="117"/>
    </location>
</feature>
<dbReference type="RefSeq" id="YP_004927427.1">
    <property type="nucleotide sequence ID" value="NC_016116.1"/>
</dbReference>
<accession>G4U516</accession>
<dbReference type="Pfam" id="PF00361">
    <property type="entry name" value="Proton_antipo_M"/>
    <property type="match status" value="1"/>
</dbReference>
<dbReference type="InterPro" id="IPR018393">
    <property type="entry name" value="NADHpl_OxRdtase_5_subgr"/>
</dbReference>
<name>G4U516_9ASCO</name>
<dbReference type="PANTHER" id="PTHR42829:SF2">
    <property type="entry name" value="NADH-UBIQUINONE OXIDOREDUCTASE CHAIN 5"/>
    <property type="match status" value="1"/>
</dbReference>
<reference evidence="11" key="1">
    <citation type="journal article" date="2012" name="FEMS Yeast Res.">
        <title>Mitochondrial genomes of yeasts of the Yarrowia clade.</title>
        <authorList>
            <person name="Gaillardin C."/>
            <person name="Neuveglise C."/>
            <person name="Kerscher S."/>
            <person name="Nicaud J.M."/>
        </authorList>
    </citation>
    <scope>NUCLEOTIDE SEQUENCE</scope>
    <source>
        <strain evidence="11">CBS 9722</strain>
    </source>
</reference>
<feature type="transmembrane region" description="Helical" evidence="8">
    <location>
        <begin position="515"/>
        <end position="538"/>
    </location>
</feature>
<dbReference type="PRINTS" id="PR01434">
    <property type="entry name" value="NADHDHGNASE5"/>
</dbReference>
<dbReference type="GO" id="GO:0003954">
    <property type="term" value="F:NADH dehydrogenase activity"/>
    <property type="evidence" value="ECO:0007669"/>
    <property type="project" value="TreeGrafter"/>
</dbReference>
<feature type="transmembrane region" description="Helical" evidence="8">
    <location>
        <begin position="6"/>
        <end position="23"/>
    </location>
</feature>
<comment type="similarity">
    <text evidence="8">Belongs to the complex I subunit 5 family.</text>
</comment>
<evidence type="ECO:0000313" key="11">
    <source>
        <dbReference type="EMBL" id="CCC29068.1"/>
    </source>
</evidence>
<sequence>MYNAMSLIMMTPCMSWLFPLFFGRQLGYVFVTRMTSALMMITTLMTYYYFYQLLGNNNPMNLELFNYLNMDYLDINYNFEIDALTITMLLAITTISSMVHMYSMGYMETDPHQVRFFSLLSMFTFWMMILVTGSNYFVLFVGWEFIGVTSYLLISFWFTRLQAMKSALSAVLMNRFGDAFFVLGLCTMAYVFGTLNYSTMFATAYTMNTDLLNLMMLALFMAAMAKSAQFGLHNWLTLAMEGPTPVSSLLHAATLVTAGIYLLLRSANILEYTPTMLLMILWIGALTTLSAGTMAICSNDTKRMIALSTMSQLGMMTIAIGLSAYNLALFHLLGHAFFKALLFMSAGSIIHSILNESQDIRTYGGLLSYLPYTYICITMASLSLMAMPGLTGYYTKDIIIESTYGSYSISNYVVYWMAYLSAVLTCVYSMKMLYLTFYSNPNNNTMTYYNAHESNIYITLPMFMLAIFAMFAGWTTKDIYLGVGTEFVGTHVLPNNFSYFDTEFSMTQFYKTTPLISAMLVSMLMVVLNEFFAMVFNLNNKYTNTLYSMFNQKLVSDQVLNHFIMFKGLVRSGDIANHVDRGTLYQFGPVGINRLLNKASYNVINLSSNTRSSLSMNSMLMLITMVSLLLLVLVISVNVLLVMPVLMSMTYMLFTNTDNTNINTNIKK</sequence>
<keyword evidence="3" id="KW-0679">Respiratory chain</keyword>
<keyword evidence="8" id="KW-0520">NAD</keyword>
<feature type="transmembrane region" description="Helical" evidence="8">
    <location>
        <begin position="304"/>
        <end position="324"/>
    </location>
</feature>
<feature type="transmembrane region" description="Helical" evidence="8">
    <location>
        <begin position="455"/>
        <end position="474"/>
    </location>
</feature>
<geneLocation type="mitochondrion" evidence="11"/>
<evidence type="ECO:0000259" key="10">
    <source>
        <dbReference type="Pfam" id="PF00662"/>
    </source>
</evidence>
<keyword evidence="6 8" id="KW-0830">Ubiquinone</keyword>
<dbReference type="GO" id="GO:0015990">
    <property type="term" value="P:electron transport coupled proton transport"/>
    <property type="evidence" value="ECO:0007669"/>
    <property type="project" value="TreeGrafter"/>
</dbReference>
<feature type="transmembrane region" description="Helical" evidence="8">
    <location>
        <begin position="276"/>
        <end position="297"/>
    </location>
</feature>
<feature type="transmembrane region" description="Helical" evidence="8">
    <location>
        <begin position="244"/>
        <end position="264"/>
    </location>
</feature>
<feature type="transmembrane region" description="Helical" evidence="8">
    <location>
        <begin position="114"/>
        <end position="131"/>
    </location>
</feature>
<comment type="function">
    <text evidence="8">Core subunit of the mitochondrial membrane respiratory chain NADH dehydrogenase (Complex I) which catalyzes electron transfer from NADH through the respiratory chain, using ubiquinone as an electron acceptor. Essential for the catalytic activity and assembly of complex I.</text>
</comment>
<keyword evidence="4 8" id="KW-0812">Transmembrane</keyword>
<dbReference type="EMBL" id="FR877636">
    <property type="protein sequence ID" value="CCC29068.1"/>
    <property type="molecule type" value="Genomic_DNA"/>
</dbReference>
<evidence type="ECO:0000259" key="9">
    <source>
        <dbReference type="Pfam" id="PF00361"/>
    </source>
</evidence>
<evidence type="ECO:0000256" key="1">
    <source>
        <dbReference type="ARBA" id="ARBA00003257"/>
    </source>
</evidence>
<dbReference type="GO" id="GO:0042773">
    <property type="term" value="P:ATP synthesis coupled electron transport"/>
    <property type="evidence" value="ECO:0007669"/>
    <property type="project" value="InterPro"/>
</dbReference>
<dbReference type="AlphaFoldDB" id="G4U516"/>
<comment type="function">
    <text evidence="1">Core subunit of the mitochondrial membrane respiratory chain NADH dehydrogenase (Complex I) that is believed to belong to the minimal assembly required for catalysis. Complex I functions in the transfer of electrons from NADH to the respiratory chain. The immediate electron acceptor for the enzyme is believed to be ubiquinone.</text>
</comment>
<feature type="domain" description="NADH:quinone oxidoreductase/Mrp antiporter transmembrane" evidence="9">
    <location>
        <begin position="135"/>
        <end position="410"/>
    </location>
</feature>
<comment type="catalytic activity">
    <reaction evidence="8">
        <text>a ubiquinone + NADH + 5 H(+)(in) = a ubiquinol + NAD(+) + 4 H(+)(out)</text>
        <dbReference type="Rhea" id="RHEA:29091"/>
        <dbReference type="Rhea" id="RHEA-COMP:9565"/>
        <dbReference type="Rhea" id="RHEA-COMP:9566"/>
        <dbReference type="ChEBI" id="CHEBI:15378"/>
        <dbReference type="ChEBI" id="CHEBI:16389"/>
        <dbReference type="ChEBI" id="CHEBI:17976"/>
        <dbReference type="ChEBI" id="CHEBI:57540"/>
        <dbReference type="ChEBI" id="CHEBI:57945"/>
        <dbReference type="EC" id="7.1.1.2"/>
    </reaction>
</comment>
<keyword evidence="8" id="KW-0813">Transport</keyword>
<feature type="transmembrane region" description="Helical" evidence="8">
    <location>
        <begin position="179"/>
        <end position="199"/>
    </location>
</feature>
<feature type="transmembrane region" description="Helical" evidence="8">
    <location>
        <begin position="336"/>
        <end position="354"/>
    </location>
</feature>
<dbReference type="InterPro" id="IPR001750">
    <property type="entry name" value="ND/Mrp_TM"/>
</dbReference>
<dbReference type="PANTHER" id="PTHR42829">
    <property type="entry name" value="NADH-UBIQUINONE OXIDOREDUCTASE CHAIN 5"/>
    <property type="match status" value="1"/>
</dbReference>
<dbReference type="EC" id="7.1.1.2" evidence="8"/>
<dbReference type="GO" id="GO:0008137">
    <property type="term" value="F:NADH dehydrogenase (ubiquinone) activity"/>
    <property type="evidence" value="ECO:0007669"/>
    <property type="project" value="UniProtKB-EC"/>
</dbReference>
<feature type="transmembrane region" description="Helical" evidence="8">
    <location>
        <begin position="366"/>
        <end position="387"/>
    </location>
</feature>
<feature type="transmembrane region" description="Helical" evidence="8">
    <location>
        <begin position="620"/>
        <end position="646"/>
    </location>
</feature>
<evidence type="ECO:0000256" key="8">
    <source>
        <dbReference type="RuleBase" id="RU003404"/>
    </source>
</evidence>
<keyword evidence="3" id="KW-0249">Electron transport</keyword>
<keyword evidence="5 8" id="KW-1133">Transmembrane helix</keyword>
<organism evidence="11">
    <name type="scientific">Yarrowia galli</name>
    <dbReference type="NCBI Taxonomy" id="197054"/>
    <lineage>
        <taxon>Eukaryota</taxon>
        <taxon>Fungi</taxon>
        <taxon>Dikarya</taxon>
        <taxon>Ascomycota</taxon>
        <taxon>Saccharomycotina</taxon>
        <taxon>Dipodascomycetes</taxon>
        <taxon>Dipodascales</taxon>
        <taxon>Dipodascales incertae sedis</taxon>
        <taxon>Yarrowia</taxon>
    </lineage>
</organism>
<dbReference type="Pfam" id="PF00662">
    <property type="entry name" value="Proton_antipo_N"/>
    <property type="match status" value="1"/>
</dbReference>
<feature type="transmembrane region" description="Helical" evidence="8">
    <location>
        <begin position="211"/>
        <end position="232"/>
    </location>
</feature>
<evidence type="ECO:0000256" key="6">
    <source>
        <dbReference type="ARBA" id="ARBA00023075"/>
    </source>
</evidence>
<feature type="transmembrane region" description="Helical" evidence="8">
    <location>
        <begin position="413"/>
        <end position="434"/>
    </location>
</feature>
<gene>
    <name evidence="11" type="primary">nd5</name>
</gene>
<keyword evidence="7 8" id="KW-0472">Membrane</keyword>
<dbReference type="NCBIfam" id="TIGR01974">
    <property type="entry name" value="NDH_I_L"/>
    <property type="match status" value="1"/>
</dbReference>
<keyword evidence="8 11" id="KW-0496">Mitochondrion</keyword>
<feature type="transmembrane region" description="Helical" evidence="8">
    <location>
        <begin position="83"/>
        <end position="102"/>
    </location>
</feature>
<evidence type="ECO:0000256" key="5">
    <source>
        <dbReference type="ARBA" id="ARBA00022989"/>
    </source>
</evidence>
<dbReference type="InterPro" id="IPR003945">
    <property type="entry name" value="NU5C-like"/>
</dbReference>
<comment type="subcellular location">
    <subcellularLocation>
        <location evidence="2">Membrane</location>
        <topology evidence="2">Multi-pass membrane protein</topology>
    </subcellularLocation>
</comment>
<dbReference type="GeneID" id="11341690"/>
<evidence type="ECO:0000256" key="2">
    <source>
        <dbReference type="ARBA" id="ARBA00004141"/>
    </source>
</evidence>
<evidence type="ECO:0000256" key="3">
    <source>
        <dbReference type="ARBA" id="ARBA00022660"/>
    </source>
</evidence>
<feature type="transmembrane region" description="Helical" evidence="8">
    <location>
        <begin position="137"/>
        <end position="158"/>
    </location>
</feature>
<dbReference type="GO" id="GO:0016020">
    <property type="term" value="C:membrane"/>
    <property type="evidence" value="ECO:0007669"/>
    <property type="project" value="UniProtKB-SubCell"/>
</dbReference>
<feature type="transmembrane region" description="Helical" evidence="8">
    <location>
        <begin position="30"/>
        <end position="50"/>
    </location>
</feature>
<evidence type="ECO:0000256" key="4">
    <source>
        <dbReference type="ARBA" id="ARBA00022692"/>
    </source>
</evidence>
<protein>
    <recommendedName>
        <fullName evidence="8">NADH-ubiquinone oxidoreductase chain 5</fullName>
        <ecNumber evidence="8">7.1.1.2</ecNumber>
    </recommendedName>
</protein>
<dbReference type="InterPro" id="IPR001516">
    <property type="entry name" value="Proton_antipo_N"/>
</dbReference>